<accession>A0A0K8MD45</accession>
<dbReference type="AlphaFoldDB" id="A0A0K8MD45"/>
<proteinExistence type="predicted"/>
<reference evidence="2 3" key="1">
    <citation type="submission" date="2015-03" db="EMBL/GenBank/DDBJ databases">
        <title>Caedibacter varicaedens, whole genome shotgun sequence.</title>
        <authorList>
            <person name="Suzuki H."/>
            <person name="Dapper A.L."/>
            <person name="Gibson A.K."/>
            <person name="Jackson C."/>
            <person name="Lee H."/>
            <person name="Pejaver V.R."/>
            <person name="Doak T."/>
            <person name="Lynch M."/>
        </authorList>
    </citation>
    <scope>NUCLEOTIDE SEQUENCE [LARGE SCALE GENOMIC DNA]</scope>
</reference>
<sequence length="237" mass="27176">MNRRLQAPNNYCKDFEMRFLRVILFTFSLTFIVGVTFPTSGVTSEKIDDQQSKQFITDIGNRVIQILVNKSVPLSQRQEEFRQIIHEYFDMPAVGKFVLGRYWRQANEEQRKEYLQLFEDAIVESYSQQFENYNNEKLQVDGERPSQSGGTIVTSKIIRPAGTPPLQVDWKVYQTKKGLRILDVIVNGVSMSITYRTEYANAYNANGATINGLLTAMKAKAVVPVTTPQENNEKNSR</sequence>
<dbReference type="InterPro" id="IPR008869">
    <property type="entry name" value="MlaC/ttg2D"/>
</dbReference>
<gene>
    <name evidence="2" type="primary">mlaC</name>
    <name evidence="2" type="ORF">Cva_01096</name>
</gene>
<keyword evidence="1" id="KW-0812">Transmembrane</keyword>
<dbReference type="PANTHER" id="PTHR36573:SF1">
    <property type="entry name" value="INTERMEMBRANE PHOSPHOLIPID TRANSPORT SYSTEM BINDING PROTEIN MLAC"/>
    <property type="match status" value="1"/>
</dbReference>
<evidence type="ECO:0000313" key="3">
    <source>
        <dbReference type="Proteomes" id="UP000036771"/>
    </source>
</evidence>
<dbReference type="STRING" id="1629334.Cva_01096"/>
<protein>
    <submittedName>
        <fullName evidence="2">Putative phospholipid-binding protein MlaC</fullName>
    </submittedName>
</protein>
<keyword evidence="3" id="KW-1185">Reference proteome</keyword>
<dbReference type="InterPro" id="IPR042245">
    <property type="entry name" value="Tgt2/MlaC_sf"/>
</dbReference>
<dbReference type="PANTHER" id="PTHR36573">
    <property type="entry name" value="INTERMEMBRANE PHOSPHOLIPID TRANSPORT SYSTEM BINDING PROTEIN MLAC"/>
    <property type="match status" value="1"/>
</dbReference>
<keyword evidence="1" id="KW-0472">Membrane</keyword>
<evidence type="ECO:0000256" key="1">
    <source>
        <dbReference type="SAM" id="Phobius"/>
    </source>
</evidence>
<dbReference type="Gene3D" id="3.10.450.710">
    <property type="entry name" value="Tgt2/MlaC"/>
    <property type="match status" value="1"/>
</dbReference>
<comment type="caution">
    <text evidence="2">The sequence shown here is derived from an EMBL/GenBank/DDBJ whole genome shotgun (WGS) entry which is preliminary data.</text>
</comment>
<dbReference type="EMBL" id="BBVC01000059">
    <property type="protein sequence ID" value="GAO98436.1"/>
    <property type="molecule type" value="Genomic_DNA"/>
</dbReference>
<organism evidence="2 3">
    <name type="scientific">Caedimonas varicaedens</name>
    <dbReference type="NCBI Taxonomy" id="1629334"/>
    <lineage>
        <taxon>Bacteria</taxon>
        <taxon>Pseudomonadati</taxon>
        <taxon>Pseudomonadota</taxon>
        <taxon>Alphaproteobacteria</taxon>
        <taxon>Holosporales</taxon>
        <taxon>Caedimonadaceae</taxon>
        <taxon>Caedimonas</taxon>
    </lineage>
</organism>
<feature type="transmembrane region" description="Helical" evidence="1">
    <location>
        <begin position="20"/>
        <end position="37"/>
    </location>
</feature>
<dbReference type="Proteomes" id="UP000036771">
    <property type="component" value="Unassembled WGS sequence"/>
</dbReference>
<keyword evidence="1" id="KW-1133">Transmembrane helix</keyword>
<dbReference type="Pfam" id="PF05494">
    <property type="entry name" value="MlaC"/>
    <property type="match status" value="1"/>
</dbReference>
<evidence type="ECO:0000313" key="2">
    <source>
        <dbReference type="EMBL" id="GAO98436.1"/>
    </source>
</evidence>
<name>A0A0K8MD45_9PROT</name>